<dbReference type="PANTHER" id="PTHR43133">
    <property type="entry name" value="RNA POLYMERASE ECF-TYPE SIGMA FACTO"/>
    <property type="match status" value="1"/>
</dbReference>
<evidence type="ECO:0000259" key="7">
    <source>
        <dbReference type="Pfam" id="PF04545"/>
    </source>
</evidence>
<feature type="domain" description="RNA polymerase sigma-70 region 4" evidence="7">
    <location>
        <begin position="107"/>
        <end position="156"/>
    </location>
</feature>
<dbReference type="InterPro" id="IPR014284">
    <property type="entry name" value="RNA_pol_sigma-70_dom"/>
</dbReference>
<keyword evidence="5" id="KW-0804">Transcription</keyword>
<protein>
    <submittedName>
        <fullName evidence="8">Sigma-70, region 4</fullName>
    </submittedName>
</protein>
<dbReference type="Pfam" id="PF04542">
    <property type="entry name" value="Sigma70_r2"/>
    <property type="match status" value="1"/>
</dbReference>
<dbReference type="InterPro" id="IPR007630">
    <property type="entry name" value="RNA_pol_sigma70_r4"/>
</dbReference>
<dbReference type="GO" id="GO:0006352">
    <property type="term" value="P:DNA-templated transcription initiation"/>
    <property type="evidence" value="ECO:0007669"/>
    <property type="project" value="InterPro"/>
</dbReference>
<dbReference type="SUPFAM" id="SSF88946">
    <property type="entry name" value="Sigma2 domain of RNA polymerase sigma factors"/>
    <property type="match status" value="1"/>
</dbReference>
<dbReference type="STRING" id="1261.HMPREF3195_00953"/>
<dbReference type="InterPro" id="IPR039425">
    <property type="entry name" value="RNA_pol_sigma-70-like"/>
</dbReference>
<evidence type="ECO:0000259" key="6">
    <source>
        <dbReference type="Pfam" id="PF04542"/>
    </source>
</evidence>
<accession>A0A135YUM3</accession>
<dbReference type="EMBL" id="LSQZ01000035">
    <property type="protein sequence ID" value="KXI13060.1"/>
    <property type="molecule type" value="Genomic_DNA"/>
</dbReference>
<dbReference type="PATRIC" id="fig|1261.3.peg.65"/>
<evidence type="ECO:0000256" key="3">
    <source>
        <dbReference type="ARBA" id="ARBA00023082"/>
    </source>
</evidence>
<dbReference type="PANTHER" id="PTHR43133:SF46">
    <property type="entry name" value="RNA POLYMERASE SIGMA-70 FACTOR ECF SUBFAMILY"/>
    <property type="match status" value="1"/>
</dbReference>
<comment type="similarity">
    <text evidence="1">Belongs to the sigma-70 factor family. ECF subfamily.</text>
</comment>
<feature type="domain" description="RNA polymerase sigma-70 region 2" evidence="6">
    <location>
        <begin position="9"/>
        <end position="72"/>
    </location>
</feature>
<proteinExistence type="inferred from homology"/>
<dbReference type="Gene3D" id="1.10.1740.10">
    <property type="match status" value="1"/>
</dbReference>
<dbReference type="RefSeq" id="WP_002842914.1">
    <property type="nucleotide sequence ID" value="NZ_CAMPYD010000003.1"/>
</dbReference>
<dbReference type="InterPro" id="IPR007627">
    <property type="entry name" value="RNA_pol_sigma70_r2"/>
</dbReference>
<name>A0A135YUM3_9FIRM</name>
<evidence type="ECO:0000313" key="9">
    <source>
        <dbReference type="Proteomes" id="UP000070326"/>
    </source>
</evidence>
<dbReference type="SUPFAM" id="SSF88659">
    <property type="entry name" value="Sigma3 and sigma4 domains of RNA polymerase sigma factors"/>
    <property type="match status" value="1"/>
</dbReference>
<dbReference type="Pfam" id="PF04545">
    <property type="entry name" value="Sigma70_r4"/>
    <property type="match status" value="1"/>
</dbReference>
<dbReference type="GeneID" id="79842156"/>
<organism evidence="8 9">
    <name type="scientific">Peptostreptococcus anaerobius</name>
    <dbReference type="NCBI Taxonomy" id="1261"/>
    <lineage>
        <taxon>Bacteria</taxon>
        <taxon>Bacillati</taxon>
        <taxon>Bacillota</taxon>
        <taxon>Clostridia</taxon>
        <taxon>Peptostreptococcales</taxon>
        <taxon>Peptostreptococcaceae</taxon>
        <taxon>Peptostreptococcus</taxon>
    </lineage>
</organism>
<gene>
    <name evidence="8" type="ORF">HMPREF3195_00953</name>
</gene>
<dbReference type="InterPro" id="IPR013324">
    <property type="entry name" value="RNA_pol_sigma_r3/r4-like"/>
</dbReference>
<evidence type="ECO:0000313" key="8">
    <source>
        <dbReference type="EMBL" id="KXI13060.1"/>
    </source>
</evidence>
<evidence type="ECO:0000256" key="2">
    <source>
        <dbReference type="ARBA" id="ARBA00023015"/>
    </source>
</evidence>
<dbReference type="CDD" id="cd06171">
    <property type="entry name" value="Sigma70_r4"/>
    <property type="match status" value="1"/>
</dbReference>
<dbReference type="Gene3D" id="1.10.10.10">
    <property type="entry name" value="Winged helix-like DNA-binding domain superfamily/Winged helix DNA-binding domain"/>
    <property type="match status" value="1"/>
</dbReference>
<comment type="caution">
    <text evidence="8">The sequence shown here is derived from an EMBL/GenBank/DDBJ whole genome shotgun (WGS) entry which is preliminary data.</text>
</comment>
<evidence type="ECO:0000256" key="5">
    <source>
        <dbReference type="ARBA" id="ARBA00023163"/>
    </source>
</evidence>
<dbReference type="eggNOG" id="COG1595">
    <property type="taxonomic scope" value="Bacteria"/>
</dbReference>
<dbReference type="Proteomes" id="UP000070326">
    <property type="component" value="Unassembled WGS sequence"/>
</dbReference>
<keyword evidence="2" id="KW-0805">Transcription regulation</keyword>
<sequence length="173" mass="20523">MKKTDFEKIYSQYHKNLYIYALSLCGDPNLSEILVQNTFTKAYLSYKPGGSLKFWLSKVLKNEFLNHIRHEAKFVDDPQLVFDKLHSDDNPINILIEEENMREIAIAISLLPINQRSVIMYRIYMQLTDKEISQIIGTSEVNIRKIRSRARQNLKKILEERNIGDRYDRQKRK</sequence>
<dbReference type="AlphaFoldDB" id="A0A135YUM3"/>
<keyword evidence="3" id="KW-0731">Sigma factor</keyword>
<evidence type="ECO:0000256" key="1">
    <source>
        <dbReference type="ARBA" id="ARBA00010641"/>
    </source>
</evidence>
<dbReference type="GO" id="GO:0003677">
    <property type="term" value="F:DNA binding"/>
    <property type="evidence" value="ECO:0007669"/>
    <property type="project" value="UniProtKB-KW"/>
</dbReference>
<evidence type="ECO:0000256" key="4">
    <source>
        <dbReference type="ARBA" id="ARBA00023125"/>
    </source>
</evidence>
<dbReference type="InterPro" id="IPR036388">
    <property type="entry name" value="WH-like_DNA-bd_sf"/>
</dbReference>
<dbReference type="GO" id="GO:0016987">
    <property type="term" value="F:sigma factor activity"/>
    <property type="evidence" value="ECO:0007669"/>
    <property type="project" value="UniProtKB-KW"/>
</dbReference>
<reference evidence="8 9" key="1">
    <citation type="submission" date="2016-02" db="EMBL/GenBank/DDBJ databases">
        <authorList>
            <person name="Wen L."/>
            <person name="He K."/>
            <person name="Yang H."/>
        </authorList>
    </citation>
    <scope>NUCLEOTIDE SEQUENCE [LARGE SCALE GENOMIC DNA]</scope>
    <source>
        <strain evidence="8 9">MJR8628A</strain>
    </source>
</reference>
<keyword evidence="4" id="KW-0238">DNA-binding</keyword>
<dbReference type="NCBIfam" id="TIGR02937">
    <property type="entry name" value="sigma70-ECF"/>
    <property type="match status" value="1"/>
</dbReference>
<dbReference type="InterPro" id="IPR013325">
    <property type="entry name" value="RNA_pol_sigma_r2"/>
</dbReference>